<gene>
    <name evidence="2" type="ORF">DVA86_03995</name>
</gene>
<proteinExistence type="predicted"/>
<keyword evidence="1" id="KW-0812">Transmembrane</keyword>
<dbReference type="EMBL" id="CP031320">
    <property type="protein sequence ID" value="AXK31931.1"/>
    <property type="molecule type" value="Genomic_DNA"/>
</dbReference>
<keyword evidence="1" id="KW-1133">Transmembrane helix</keyword>
<dbReference type="KEGG" id="sarm:DVA86_03995"/>
<dbReference type="Proteomes" id="UP000254425">
    <property type="component" value="Chromosome"/>
</dbReference>
<accession>A0A345XJW5</accession>
<evidence type="ECO:0000313" key="3">
    <source>
        <dbReference type="Proteomes" id="UP000254425"/>
    </source>
</evidence>
<feature type="transmembrane region" description="Helical" evidence="1">
    <location>
        <begin position="43"/>
        <end position="63"/>
    </location>
</feature>
<sequence>MKSLLGALCFVLVSQGVGGLLHTFTDGSFDLWALTHRIGFLDGYEVYASTVLLVLGVAVGAAAEKLPKDA</sequence>
<organism evidence="2 3">
    <name type="scientific">Streptomyces armeniacus</name>
    <dbReference type="NCBI Taxonomy" id="83291"/>
    <lineage>
        <taxon>Bacteria</taxon>
        <taxon>Bacillati</taxon>
        <taxon>Actinomycetota</taxon>
        <taxon>Actinomycetes</taxon>
        <taxon>Kitasatosporales</taxon>
        <taxon>Streptomycetaceae</taxon>
        <taxon>Streptomyces</taxon>
    </lineage>
</organism>
<dbReference type="RefSeq" id="WP_208875822.1">
    <property type="nucleotide sequence ID" value="NZ_CP031320.1"/>
</dbReference>
<name>A0A345XJW5_9ACTN</name>
<keyword evidence="1" id="KW-0472">Membrane</keyword>
<evidence type="ECO:0000256" key="1">
    <source>
        <dbReference type="SAM" id="Phobius"/>
    </source>
</evidence>
<reference evidence="2 3" key="1">
    <citation type="submission" date="2018-07" db="EMBL/GenBank/DDBJ databases">
        <title>Draft genome of the type strain Streptomyces armeniacus ATCC 15676.</title>
        <authorList>
            <person name="Labana P."/>
            <person name="Gosse J.T."/>
            <person name="Boddy C.N."/>
        </authorList>
    </citation>
    <scope>NUCLEOTIDE SEQUENCE [LARGE SCALE GENOMIC DNA]</scope>
    <source>
        <strain evidence="2 3">ATCC 15676</strain>
    </source>
</reference>
<protein>
    <submittedName>
        <fullName evidence="2">Uncharacterized protein</fullName>
    </submittedName>
</protein>
<keyword evidence="3" id="KW-1185">Reference proteome</keyword>
<dbReference type="AlphaFoldDB" id="A0A345XJW5"/>
<evidence type="ECO:0000313" key="2">
    <source>
        <dbReference type="EMBL" id="AXK31931.1"/>
    </source>
</evidence>